<dbReference type="OrthoDB" id="5950740at2759"/>
<evidence type="ECO:0000259" key="7">
    <source>
        <dbReference type="PROSITE" id="PS50262"/>
    </source>
</evidence>
<keyword evidence="9" id="KW-1185">Reference proteome</keyword>
<dbReference type="AlphaFoldDB" id="A0A8K0A4N3"/>
<feature type="transmembrane region" description="Helical" evidence="6">
    <location>
        <begin position="58"/>
        <end position="82"/>
    </location>
</feature>
<evidence type="ECO:0000313" key="9">
    <source>
        <dbReference type="Proteomes" id="UP000838412"/>
    </source>
</evidence>
<dbReference type="Proteomes" id="UP000838412">
    <property type="component" value="Chromosome 6"/>
</dbReference>
<dbReference type="SMART" id="SM01381">
    <property type="entry name" value="7TM_GPCR_Srsx"/>
    <property type="match status" value="1"/>
</dbReference>
<dbReference type="EMBL" id="OV696691">
    <property type="protein sequence ID" value="CAH1267440.1"/>
    <property type="molecule type" value="Genomic_DNA"/>
</dbReference>
<dbReference type="Pfam" id="PF00001">
    <property type="entry name" value="7tm_1"/>
    <property type="match status" value="1"/>
</dbReference>
<dbReference type="PROSITE" id="PS50262">
    <property type="entry name" value="G_PROTEIN_RECEP_F1_2"/>
    <property type="match status" value="1"/>
</dbReference>
<accession>A0A8K0A4N3</accession>
<feature type="transmembrane region" description="Helical" evidence="6">
    <location>
        <begin position="25"/>
        <end position="46"/>
    </location>
</feature>
<proteinExistence type="predicted"/>
<evidence type="ECO:0000313" key="8">
    <source>
        <dbReference type="EMBL" id="CAH1267440.1"/>
    </source>
</evidence>
<evidence type="ECO:0000256" key="1">
    <source>
        <dbReference type="ARBA" id="ARBA00004370"/>
    </source>
</evidence>
<gene>
    <name evidence="8" type="primary">OR51B5</name>
    <name evidence="8" type="ORF">BLAG_LOCUS20795</name>
</gene>
<dbReference type="CDD" id="cd00637">
    <property type="entry name" value="7tm_classA_rhodopsin-like"/>
    <property type="match status" value="1"/>
</dbReference>
<name>A0A8K0A4N3_BRALA</name>
<evidence type="ECO:0000256" key="3">
    <source>
        <dbReference type="ARBA" id="ARBA00022989"/>
    </source>
</evidence>
<feature type="transmembrane region" description="Helical" evidence="6">
    <location>
        <begin position="137"/>
        <end position="158"/>
    </location>
</feature>
<dbReference type="SUPFAM" id="SSF81321">
    <property type="entry name" value="Family A G protein-coupled receptor-like"/>
    <property type="match status" value="1"/>
</dbReference>
<feature type="transmembrane region" description="Helical" evidence="6">
    <location>
        <begin position="233"/>
        <end position="252"/>
    </location>
</feature>
<feature type="transmembrane region" description="Helical" evidence="6">
    <location>
        <begin position="272"/>
        <end position="291"/>
    </location>
</feature>
<keyword evidence="3 6" id="KW-1133">Transmembrane helix</keyword>
<feature type="transmembrane region" description="Helical" evidence="6">
    <location>
        <begin position="102"/>
        <end position="122"/>
    </location>
</feature>
<keyword evidence="2 6" id="KW-0812">Transmembrane</keyword>
<reference evidence="8" key="1">
    <citation type="submission" date="2022-01" db="EMBL/GenBank/DDBJ databases">
        <authorList>
            <person name="Braso-Vives M."/>
        </authorList>
    </citation>
    <scope>NUCLEOTIDE SEQUENCE</scope>
</reference>
<dbReference type="PANTHER" id="PTHR26451:SF897">
    <property type="entry name" value="TRACE AMINE-ASSOCIATED RECEPTOR 5-LIKE"/>
    <property type="match status" value="1"/>
</dbReference>
<dbReference type="InterPro" id="IPR017452">
    <property type="entry name" value="GPCR_Rhodpsn_7TM"/>
</dbReference>
<evidence type="ECO:0000256" key="4">
    <source>
        <dbReference type="ARBA" id="ARBA00023136"/>
    </source>
</evidence>
<feature type="domain" description="G-protein coupled receptors family 1 profile" evidence="7">
    <location>
        <begin position="36"/>
        <end position="289"/>
    </location>
</feature>
<comment type="subcellular location">
    <subcellularLocation>
        <location evidence="1">Membrane</location>
    </subcellularLocation>
</comment>
<evidence type="ECO:0000256" key="5">
    <source>
        <dbReference type="SAM" id="MobiDB-lite"/>
    </source>
</evidence>
<sequence length="345" mass="39103">MKMSEDEQFSVWDLEGLASCGLQTAYLIISLVVAVGCSLVLIYLVYRKEYLQRACNYLRCSLAAYDIIFMCCMVPTEIYILFQTHDSNSQTACWVKKQLFRWLGIAMSGTYLLMAIELYYYICHPLHYHQKVTTKRVVISTLVVMVFSLLLRVVYIILESLQNPDTTSQCSLEYADITGPAAVIQNIMTGAAILAFLLIFISYFLVFKEAKKQQERDENHNLWLYQTRAFKKLAPHAITLAVWVGTIIMLVTVSHQNEKQGASFPLRIATRVAVLLYATLSSMVNPIVYSFRMPNFRRALRETFGWPGNTPAALAPPPDDQQRQDVEMAVFSVPDQGQGGSIVQS</sequence>
<protein>
    <submittedName>
        <fullName evidence="8">OR51B5 protein</fullName>
    </submittedName>
</protein>
<dbReference type="PANTHER" id="PTHR26451">
    <property type="entry name" value="G_PROTEIN_RECEP_F1_2 DOMAIN-CONTAINING PROTEIN"/>
    <property type="match status" value="1"/>
</dbReference>
<feature type="region of interest" description="Disordered" evidence="5">
    <location>
        <begin position="309"/>
        <end position="345"/>
    </location>
</feature>
<evidence type="ECO:0000256" key="2">
    <source>
        <dbReference type="ARBA" id="ARBA00022692"/>
    </source>
</evidence>
<dbReference type="Gene3D" id="1.20.1070.10">
    <property type="entry name" value="Rhodopsin 7-helix transmembrane proteins"/>
    <property type="match status" value="1"/>
</dbReference>
<dbReference type="InterPro" id="IPR000276">
    <property type="entry name" value="GPCR_Rhodpsn"/>
</dbReference>
<dbReference type="GO" id="GO:0016020">
    <property type="term" value="C:membrane"/>
    <property type="evidence" value="ECO:0007669"/>
    <property type="project" value="UniProtKB-SubCell"/>
</dbReference>
<organism evidence="8 9">
    <name type="scientific">Branchiostoma lanceolatum</name>
    <name type="common">Common lancelet</name>
    <name type="synonym">Amphioxus lanceolatum</name>
    <dbReference type="NCBI Taxonomy" id="7740"/>
    <lineage>
        <taxon>Eukaryota</taxon>
        <taxon>Metazoa</taxon>
        <taxon>Chordata</taxon>
        <taxon>Cephalochordata</taxon>
        <taxon>Leptocardii</taxon>
        <taxon>Amphioxiformes</taxon>
        <taxon>Branchiostomatidae</taxon>
        <taxon>Branchiostoma</taxon>
    </lineage>
</organism>
<keyword evidence="4 6" id="KW-0472">Membrane</keyword>
<dbReference type="InterPro" id="IPR052921">
    <property type="entry name" value="GPCR1_Superfamily_Member"/>
</dbReference>
<dbReference type="GO" id="GO:0004930">
    <property type="term" value="F:G protein-coupled receptor activity"/>
    <property type="evidence" value="ECO:0007669"/>
    <property type="project" value="InterPro"/>
</dbReference>
<dbReference type="PRINTS" id="PR00237">
    <property type="entry name" value="GPCRRHODOPSN"/>
</dbReference>
<evidence type="ECO:0000256" key="6">
    <source>
        <dbReference type="SAM" id="Phobius"/>
    </source>
</evidence>
<feature type="transmembrane region" description="Helical" evidence="6">
    <location>
        <begin position="183"/>
        <end position="206"/>
    </location>
</feature>